<accession>A0A6A6H9I9</accession>
<feature type="compositionally biased region" description="Low complexity" evidence="11">
    <location>
        <begin position="427"/>
        <end position="439"/>
    </location>
</feature>
<keyword evidence="14" id="KW-1185">Reference proteome</keyword>
<feature type="compositionally biased region" description="Low complexity" evidence="11">
    <location>
        <begin position="524"/>
        <end position="538"/>
    </location>
</feature>
<feature type="domain" description="CBS" evidence="12">
    <location>
        <begin position="283"/>
        <end position="340"/>
    </location>
</feature>
<dbReference type="InterPro" id="IPR050511">
    <property type="entry name" value="AMPK_gamma/SDS23_families"/>
</dbReference>
<evidence type="ECO:0000256" key="1">
    <source>
        <dbReference type="ARBA" id="ARBA00002656"/>
    </source>
</evidence>
<dbReference type="GO" id="GO:0042149">
    <property type="term" value="P:cellular response to glucose starvation"/>
    <property type="evidence" value="ECO:0007669"/>
    <property type="project" value="UniProtKB-UniRule"/>
</dbReference>
<evidence type="ECO:0000256" key="11">
    <source>
        <dbReference type="SAM" id="MobiDB-lite"/>
    </source>
</evidence>
<feature type="compositionally biased region" description="Low complexity" evidence="11">
    <location>
        <begin position="465"/>
        <end position="487"/>
    </location>
</feature>
<evidence type="ECO:0000256" key="9">
    <source>
        <dbReference type="PIRNR" id="PIRNR018148"/>
    </source>
</evidence>
<keyword evidence="6 9" id="KW-0963">Cytoplasm</keyword>
<organism evidence="13 14">
    <name type="scientific">Viridothelium virens</name>
    <name type="common">Speckled blister lichen</name>
    <name type="synonym">Trypethelium virens</name>
    <dbReference type="NCBI Taxonomy" id="1048519"/>
    <lineage>
        <taxon>Eukaryota</taxon>
        <taxon>Fungi</taxon>
        <taxon>Dikarya</taxon>
        <taxon>Ascomycota</taxon>
        <taxon>Pezizomycotina</taxon>
        <taxon>Dothideomycetes</taxon>
        <taxon>Dothideomycetes incertae sedis</taxon>
        <taxon>Trypetheliales</taxon>
        <taxon>Trypetheliaceae</taxon>
        <taxon>Viridothelium</taxon>
    </lineage>
</organism>
<protein>
    <recommendedName>
        <fullName evidence="4">Protein SDS23</fullName>
    </recommendedName>
    <alternativeName>
        <fullName evidence="5">Protein sds23</fullName>
    </alternativeName>
</protein>
<name>A0A6A6H9I9_VIRVR</name>
<dbReference type="OrthoDB" id="449052at2759"/>
<dbReference type="Proteomes" id="UP000800092">
    <property type="component" value="Unassembled WGS sequence"/>
</dbReference>
<feature type="region of interest" description="Disordered" evidence="11">
    <location>
        <begin position="427"/>
        <end position="487"/>
    </location>
</feature>
<gene>
    <name evidence="13" type="ORF">EV356DRAFT_532526</name>
</gene>
<dbReference type="Gene3D" id="3.10.580.10">
    <property type="entry name" value="CBS-domain"/>
    <property type="match status" value="2"/>
</dbReference>
<feature type="region of interest" description="Disordered" evidence="11">
    <location>
        <begin position="1"/>
        <end position="55"/>
    </location>
</feature>
<keyword evidence="7" id="KW-0677">Repeat</keyword>
<evidence type="ECO:0000256" key="8">
    <source>
        <dbReference type="ARBA" id="ARBA00023122"/>
    </source>
</evidence>
<dbReference type="GO" id="GO:0005737">
    <property type="term" value="C:cytoplasm"/>
    <property type="evidence" value="ECO:0007669"/>
    <property type="project" value="UniProtKB-SubCell"/>
</dbReference>
<evidence type="ECO:0000256" key="6">
    <source>
        <dbReference type="ARBA" id="ARBA00022490"/>
    </source>
</evidence>
<proteinExistence type="inferred from homology"/>
<dbReference type="Pfam" id="PF00571">
    <property type="entry name" value="CBS"/>
    <property type="match status" value="2"/>
</dbReference>
<comment type="function">
    <text evidence="1 9">Involved in DNA replication and cell separation.</text>
</comment>
<evidence type="ECO:0000256" key="3">
    <source>
        <dbReference type="ARBA" id="ARBA00006624"/>
    </source>
</evidence>
<sequence>MAQPGQGSPSPEPAKSKRNSATAGSINPARSAPQLSPHRRDSFTNKSSNSTVPHRQSFAENLRANPHSPRSRHPSFSQQALQDLLNNPPVSKSDDNKFAGRDWRQIQLGEVIDTDEVRFVEADISVEEATSLLILGGPPNVVLIRENRTSRQAVDTFDYSDLNAYLLLVVGLARPDQEDVSSFNELAQKGREGKPIPLQDVKDLRKKEHKEPFIRIPHTQTLTKAMEIFGSGIHRIIVVKEGTMDVIGILSQLRLVRFFYQHGRNFPAVEKLYSLALKELEIGSRNVIAINGDRPLADALELMHNESITSLPVLDHHKNVIGNISQVDVRVSLPQPQTPFIHHHHQPTTNPIPTQLLTKSTSLPLLQSSCTHFISVILGERGVEEGKDPFPVFHVNPYSTLAHTLAKLVATRAHRMWIVDAPSPASSSSSYCDPSTPSALAPPPLSLSPPTTPGLPGSGSGGAHGPVLTSTTSTASAAPVPTAGATGRLSGVVSLTDILNVVARASGLHPLDPDEARRRRRRSSSSSVRRSVDSARSSNTDLSRSTSLSGARR</sequence>
<feature type="region of interest" description="Disordered" evidence="11">
    <location>
        <begin position="509"/>
        <end position="553"/>
    </location>
</feature>
<evidence type="ECO:0000256" key="10">
    <source>
        <dbReference type="PROSITE-ProRule" id="PRU00703"/>
    </source>
</evidence>
<evidence type="ECO:0000313" key="13">
    <source>
        <dbReference type="EMBL" id="KAF2234725.1"/>
    </source>
</evidence>
<evidence type="ECO:0000256" key="7">
    <source>
        <dbReference type="ARBA" id="ARBA00022737"/>
    </source>
</evidence>
<dbReference type="PANTHER" id="PTHR13780">
    <property type="entry name" value="AMP-ACTIVATED PROTEIN KINASE, GAMMA REGULATORY SUBUNIT"/>
    <property type="match status" value="1"/>
</dbReference>
<comment type="subcellular location">
    <subcellularLocation>
        <location evidence="2 9">Cytoplasm</location>
    </subcellularLocation>
</comment>
<dbReference type="SUPFAM" id="SSF54631">
    <property type="entry name" value="CBS-domain pair"/>
    <property type="match status" value="2"/>
</dbReference>
<dbReference type="PROSITE" id="PS51371">
    <property type="entry name" value="CBS"/>
    <property type="match status" value="1"/>
</dbReference>
<feature type="compositionally biased region" description="Pro residues" evidence="11">
    <location>
        <begin position="440"/>
        <end position="453"/>
    </location>
</feature>
<dbReference type="GO" id="GO:0030071">
    <property type="term" value="P:regulation of mitotic metaphase/anaphase transition"/>
    <property type="evidence" value="ECO:0007669"/>
    <property type="project" value="InterPro"/>
</dbReference>
<dbReference type="InterPro" id="IPR046342">
    <property type="entry name" value="CBS_dom_sf"/>
</dbReference>
<feature type="compositionally biased region" description="Polar residues" evidence="11">
    <location>
        <begin position="44"/>
        <end position="54"/>
    </location>
</feature>
<evidence type="ECO:0000256" key="2">
    <source>
        <dbReference type="ARBA" id="ARBA00004496"/>
    </source>
</evidence>
<evidence type="ECO:0000313" key="14">
    <source>
        <dbReference type="Proteomes" id="UP000800092"/>
    </source>
</evidence>
<dbReference type="PIRSF" id="PIRSF018148">
    <property type="entry name" value="UCP018148_CBS_YBR214w"/>
    <property type="match status" value="1"/>
</dbReference>
<comment type="similarity">
    <text evidence="3 9">Belongs to the SDS23 family.</text>
</comment>
<dbReference type="GO" id="GO:0004865">
    <property type="term" value="F:protein serine/threonine phosphatase inhibitor activity"/>
    <property type="evidence" value="ECO:0007669"/>
    <property type="project" value="TreeGrafter"/>
</dbReference>
<keyword evidence="8 10" id="KW-0129">CBS domain</keyword>
<dbReference type="InterPro" id="IPR016711">
    <property type="entry name" value="Ssd23"/>
</dbReference>
<dbReference type="PANTHER" id="PTHR13780:SF36">
    <property type="entry name" value="CBS DOMAIN-CONTAINING PROTEIN"/>
    <property type="match status" value="1"/>
</dbReference>
<evidence type="ECO:0000256" key="5">
    <source>
        <dbReference type="ARBA" id="ARBA00020584"/>
    </source>
</evidence>
<dbReference type="EMBL" id="ML991796">
    <property type="protein sequence ID" value="KAF2234725.1"/>
    <property type="molecule type" value="Genomic_DNA"/>
</dbReference>
<dbReference type="SMART" id="SM00116">
    <property type="entry name" value="CBS"/>
    <property type="match status" value="3"/>
</dbReference>
<dbReference type="AlphaFoldDB" id="A0A6A6H9I9"/>
<reference evidence="13" key="1">
    <citation type="journal article" date="2020" name="Stud. Mycol.">
        <title>101 Dothideomycetes genomes: a test case for predicting lifestyles and emergence of pathogens.</title>
        <authorList>
            <person name="Haridas S."/>
            <person name="Albert R."/>
            <person name="Binder M."/>
            <person name="Bloem J."/>
            <person name="Labutti K."/>
            <person name="Salamov A."/>
            <person name="Andreopoulos B."/>
            <person name="Baker S."/>
            <person name="Barry K."/>
            <person name="Bills G."/>
            <person name="Bluhm B."/>
            <person name="Cannon C."/>
            <person name="Castanera R."/>
            <person name="Culley D."/>
            <person name="Daum C."/>
            <person name="Ezra D."/>
            <person name="Gonzalez J."/>
            <person name="Henrissat B."/>
            <person name="Kuo A."/>
            <person name="Liang C."/>
            <person name="Lipzen A."/>
            <person name="Lutzoni F."/>
            <person name="Magnuson J."/>
            <person name="Mondo S."/>
            <person name="Nolan M."/>
            <person name="Ohm R."/>
            <person name="Pangilinan J."/>
            <person name="Park H.-J."/>
            <person name="Ramirez L."/>
            <person name="Alfaro M."/>
            <person name="Sun H."/>
            <person name="Tritt A."/>
            <person name="Yoshinaga Y."/>
            <person name="Zwiers L.-H."/>
            <person name="Turgeon B."/>
            <person name="Goodwin S."/>
            <person name="Spatafora J."/>
            <person name="Crous P."/>
            <person name="Grigoriev I."/>
        </authorList>
    </citation>
    <scope>NUCLEOTIDE SEQUENCE</scope>
    <source>
        <strain evidence="13">Tuck. ex Michener</strain>
    </source>
</reference>
<dbReference type="InterPro" id="IPR000644">
    <property type="entry name" value="CBS_dom"/>
</dbReference>
<dbReference type="CDD" id="cd02205">
    <property type="entry name" value="CBS_pair_SF"/>
    <property type="match status" value="1"/>
</dbReference>
<evidence type="ECO:0000259" key="12">
    <source>
        <dbReference type="PROSITE" id="PS51371"/>
    </source>
</evidence>
<evidence type="ECO:0000256" key="4">
    <source>
        <dbReference type="ARBA" id="ARBA00014106"/>
    </source>
</evidence>
<feature type="compositionally biased region" description="Polar residues" evidence="11">
    <location>
        <begin position="539"/>
        <end position="553"/>
    </location>
</feature>